<evidence type="ECO:0008006" key="3">
    <source>
        <dbReference type="Google" id="ProtNLM"/>
    </source>
</evidence>
<dbReference type="GeneID" id="36601441"/>
<dbReference type="InterPro" id="IPR029063">
    <property type="entry name" value="SAM-dependent_MTases_sf"/>
</dbReference>
<protein>
    <recommendedName>
        <fullName evidence="3">Methyltransferase domain-containing protein</fullName>
    </recommendedName>
</protein>
<dbReference type="EMBL" id="KZ680210">
    <property type="protein sequence ID" value="PTB68103.1"/>
    <property type="molecule type" value="Genomic_DNA"/>
</dbReference>
<dbReference type="SUPFAM" id="SSF53335">
    <property type="entry name" value="S-adenosyl-L-methionine-dependent methyltransferases"/>
    <property type="match status" value="1"/>
</dbReference>
<keyword evidence="2" id="KW-1185">Reference proteome</keyword>
<organism evidence="1 2">
    <name type="scientific">Trichoderma citrinoviride</name>
    <dbReference type="NCBI Taxonomy" id="58853"/>
    <lineage>
        <taxon>Eukaryota</taxon>
        <taxon>Fungi</taxon>
        <taxon>Dikarya</taxon>
        <taxon>Ascomycota</taxon>
        <taxon>Pezizomycotina</taxon>
        <taxon>Sordariomycetes</taxon>
        <taxon>Hypocreomycetidae</taxon>
        <taxon>Hypocreales</taxon>
        <taxon>Hypocreaceae</taxon>
        <taxon>Trichoderma</taxon>
    </lineage>
</organism>
<accession>A0A2T4BFI8</accession>
<dbReference type="CDD" id="cd02440">
    <property type="entry name" value="AdoMet_MTases"/>
    <property type="match status" value="1"/>
</dbReference>
<reference evidence="2" key="1">
    <citation type="submission" date="2016-07" db="EMBL/GenBank/DDBJ databases">
        <title>Multiple horizontal gene transfer events from other fungi enriched the ability of initially mycotrophic Trichoderma (Ascomycota) to feed on dead plant biomass.</title>
        <authorList>
            <consortium name="DOE Joint Genome Institute"/>
            <person name="Atanasova L."/>
            <person name="Chenthamara K."/>
            <person name="Zhang J."/>
            <person name="Grujic M."/>
            <person name="Henrissat B."/>
            <person name="Kuo A."/>
            <person name="Aerts A."/>
            <person name="Salamov A."/>
            <person name="Lipzen A."/>
            <person name="Labutti K."/>
            <person name="Barry K."/>
            <person name="Miao Y."/>
            <person name="Rahimi M.J."/>
            <person name="Shen Q."/>
            <person name="Grigoriev I.V."/>
            <person name="Kubicek C.P."/>
            <person name="Druzhinina I.S."/>
        </authorList>
    </citation>
    <scope>NUCLEOTIDE SEQUENCE [LARGE SCALE GENOMIC DNA]</scope>
    <source>
        <strain evidence="2">TUCIM 6016</strain>
    </source>
</reference>
<sequence length="289" mass="32024">MSKSQNPAPDPQYPAPPDAAEARRLHAQGYIAVDALGGSLILCPLDTSRKNLRILDSATADGHFLTLVRKQLDDPETAELIGTDIADFPPLDLPNNITLVKQDFLKPWPEKWEAYFDFVHQRLALSIAGDMDRAVDIVRRLIALLKPGGWIQIVDTCLMLDEIEEGDRPYVKLLKLIGRGTDRFGMNLTLGGSTAEIVRRAGEGVLRNVGERQGVSVLGKGAASKELEEMGYEEVEGLIRAATMLLQNTPQEERPMTLEQLEMLVAEVRREAEAGECSLTWYAAWGQKF</sequence>
<dbReference type="Proteomes" id="UP000241546">
    <property type="component" value="Unassembled WGS sequence"/>
</dbReference>
<dbReference type="Gene3D" id="3.40.50.150">
    <property type="entry name" value="Vaccinia Virus protein VP39"/>
    <property type="match status" value="1"/>
</dbReference>
<dbReference type="OrthoDB" id="184880at2759"/>
<dbReference type="RefSeq" id="XP_024751423.1">
    <property type="nucleotide sequence ID" value="XM_024893323.1"/>
</dbReference>
<gene>
    <name evidence="1" type="ORF">BBK36DRAFT_1139611</name>
</gene>
<proteinExistence type="predicted"/>
<evidence type="ECO:0000313" key="2">
    <source>
        <dbReference type="Proteomes" id="UP000241546"/>
    </source>
</evidence>
<name>A0A2T4BFI8_9HYPO</name>
<evidence type="ECO:0000313" key="1">
    <source>
        <dbReference type="EMBL" id="PTB68103.1"/>
    </source>
</evidence>
<dbReference type="AlphaFoldDB" id="A0A2T4BFI8"/>